<dbReference type="AlphaFoldDB" id="A0A2M3ZP99"/>
<organism evidence="1">
    <name type="scientific">Anopheles braziliensis</name>
    <dbReference type="NCBI Taxonomy" id="58242"/>
    <lineage>
        <taxon>Eukaryota</taxon>
        <taxon>Metazoa</taxon>
        <taxon>Ecdysozoa</taxon>
        <taxon>Arthropoda</taxon>
        <taxon>Hexapoda</taxon>
        <taxon>Insecta</taxon>
        <taxon>Pterygota</taxon>
        <taxon>Neoptera</taxon>
        <taxon>Endopterygota</taxon>
        <taxon>Diptera</taxon>
        <taxon>Nematocera</taxon>
        <taxon>Culicoidea</taxon>
        <taxon>Culicidae</taxon>
        <taxon>Anophelinae</taxon>
        <taxon>Anopheles</taxon>
    </lineage>
</organism>
<reference evidence="1" key="1">
    <citation type="submission" date="2018-01" db="EMBL/GenBank/DDBJ databases">
        <title>An insight into the sialome of Amazonian anophelines.</title>
        <authorList>
            <person name="Ribeiro J.M."/>
            <person name="Scarpassa V."/>
            <person name="Calvo E."/>
        </authorList>
    </citation>
    <scope>NUCLEOTIDE SEQUENCE</scope>
    <source>
        <tissue evidence="1">Salivary glands</tissue>
    </source>
</reference>
<evidence type="ECO:0000313" key="1">
    <source>
        <dbReference type="EMBL" id="MBW30270.1"/>
    </source>
</evidence>
<accession>A0A2M3ZP99</accession>
<protein>
    <submittedName>
        <fullName evidence="1">Putative secreted peptide</fullName>
    </submittedName>
</protein>
<sequence length="88" mass="9432">MSGVWPFSLWSSTFAPCSSNTFTAFSCPPAHAYISGVFPVADWAFTSAPCLNSSSMMSTWPADAASISGVQSFFWPRSSTCADMAKRT</sequence>
<name>A0A2M3ZP99_9DIPT</name>
<proteinExistence type="predicted"/>
<dbReference type="EMBL" id="GGFM01009519">
    <property type="protein sequence ID" value="MBW30270.1"/>
    <property type="molecule type" value="Transcribed_RNA"/>
</dbReference>